<keyword evidence="2" id="KW-0238">DNA-binding</keyword>
<dbReference type="GO" id="GO:0003677">
    <property type="term" value="F:DNA binding"/>
    <property type="evidence" value="ECO:0007669"/>
    <property type="project" value="UniProtKB-KW"/>
</dbReference>
<dbReference type="PANTHER" id="PTHR44688:SF25">
    <property type="entry name" value="HTH LUXR-TYPE DOMAIN-CONTAINING PROTEIN"/>
    <property type="match status" value="1"/>
</dbReference>
<dbReference type="InterPro" id="IPR036388">
    <property type="entry name" value="WH-like_DNA-bd_sf"/>
</dbReference>
<dbReference type="eggNOG" id="COG2197">
    <property type="taxonomic scope" value="Bacteria"/>
</dbReference>
<evidence type="ECO:0000313" key="6">
    <source>
        <dbReference type="Proteomes" id="UP000019277"/>
    </source>
</evidence>
<dbReference type="PATRIC" id="fig|909613.9.peg.4069"/>
<dbReference type="CDD" id="cd06170">
    <property type="entry name" value="LuxR_C_like"/>
    <property type="match status" value="1"/>
</dbReference>
<dbReference type="Gene3D" id="1.10.10.10">
    <property type="entry name" value="Winged helix-like DNA-binding domain superfamily/Winged helix DNA-binding domain"/>
    <property type="match status" value="1"/>
</dbReference>
<name>W7J3E4_9PSEU</name>
<dbReference type="GO" id="GO:0006355">
    <property type="term" value="P:regulation of DNA-templated transcription"/>
    <property type="evidence" value="ECO:0007669"/>
    <property type="project" value="InterPro"/>
</dbReference>
<feature type="domain" description="HTH luxR-type" evidence="4">
    <location>
        <begin position="344"/>
        <end position="409"/>
    </location>
</feature>
<evidence type="ECO:0000259" key="4">
    <source>
        <dbReference type="PROSITE" id="PS50043"/>
    </source>
</evidence>
<dbReference type="InterPro" id="IPR036890">
    <property type="entry name" value="HATPase_C_sf"/>
</dbReference>
<dbReference type="PRINTS" id="PR00038">
    <property type="entry name" value="HTHLUXR"/>
</dbReference>
<keyword evidence="6" id="KW-1185">Reference proteome</keyword>
<dbReference type="PROSITE" id="PS50043">
    <property type="entry name" value="HTH_LUXR_2"/>
    <property type="match status" value="1"/>
</dbReference>
<dbReference type="SMART" id="SM00421">
    <property type="entry name" value="HTH_LUXR"/>
    <property type="match status" value="1"/>
</dbReference>
<dbReference type="InterPro" id="IPR000792">
    <property type="entry name" value="Tscrpt_reg_LuxR_C"/>
</dbReference>
<evidence type="ECO:0000256" key="1">
    <source>
        <dbReference type="ARBA" id="ARBA00023015"/>
    </source>
</evidence>
<dbReference type="Proteomes" id="UP000019277">
    <property type="component" value="Unassembled WGS sequence"/>
</dbReference>
<keyword evidence="3" id="KW-0804">Transcription</keyword>
<proteinExistence type="predicted"/>
<dbReference type="PANTHER" id="PTHR44688">
    <property type="entry name" value="DNA-BINDING TRANSCRIPTIONAL ACTIVATOR DEVR_DOSR"/>
    <property type="match status" value="1"/>
</dbReference>
<dbReference type="InterPro" id="IPR016032">
    <property type="entry name" value="Sig_transdc_resp-reg_C-effctor"/>
</dbReference>
<evidence type="ECO:0000256" key="3">
    <source>
        <dbReference type="ARBA" id="ARBA00023163"/>
    </source>
</evidence>
<sequence>MLAAAGQVLRAPLRQILATLSEVTADFLPHTALVMLSGDCPKTPMWAHGDAALVGEVTTVELTRLSTLVDVGTPWVGEATLAGSPRPVLAVASAPSGSAGALLAVLTTGDHPAAAPPVVQALWDLVTSRILDLLPAAVPVSTPWIANSERARVIAGLTDAHATTLTALLGVLRSRGLDDRTARRTAVDLVASAMVELRATDDDDPAPHEEVVGDAYGRLSDMLGLLSRYGGVALDFSPVACRNRLIPADIARTARAVIRGTVLTMLEQGGVNRIRVCWEVEDTELRSTVRDDGPGTLAAEALTVHRLTDRVAAHNGSLHVDSVPEWGTIVTVRLPLAAPDLSHGDQPLGVLNPRELDVLEHLVNGHRNRVIAEHLHISEHTVKFHVAKILKKLDVDSRGEAAAVARAAGFPAEPSLVGSPNLPAQAAWPTPSRFTS</sequence>
<accession>W7J3E4</accession>
<keyword evidence="1" id="KW-0805">Transcription regulation</keyword>
<evidence type="ECO:0000313" key="5">
    <source>
        <dbReference type="EMBL" id="EWC60644.1"/>
    </source>
</evidence>
<dbReference type="SUPFAM" id="SSF55874">
    <property type="entry name" value="ATPase domain of HSP90 chaperone/DNA topoisomerase II/histidine kinase"/>
    <property type="match status" value="1"/>
</dbReference>
<gene>
    <name evidence="5" type="ORF">UO65_4068</name>
</gene>
<reference evidence="5 6" key="1">
    <citation type="journal article" date="2014" name="Genome Announc.">
        <title>Draft Genome Sequence of the Antitrypanosomally Active Sponge-Associated Bacterium Actinokineospora sp. Strain EG49.</title>
        <authorList>
            <person name="Harjes J."/>
            <person name="Ryu T."/>
            <person name="Abdelmohsen U.R."/>
            <person name="Moitinho-Silva L."/>
            <person name="Horn H."/>
            <person name="Ravasi T."/>
            <person name="Hentschel U."/>
        </authorList>
    </citation>
    <scope>NUCLEOTIDE SEQUENCE [LARGE SCALE GENOMIC DNA]</scope>
    <source>
        <strain evidence="5 6">EG49</strain>
    </source>
</reference>
<dbReference type="AlphaFoldDB" id="W7J3E4"/>
<organism evidence="5 6">
    <name type="scientific">Actinokineospora spheciospongiae</name>
    <dbReference type="NCBI Taxonomy" id="909613"/>
    <lineage>
        <taxon>Bacteria</taxon>
        <taxon>Bacillati</taxon>
        <taxon>Actinomycetota</taxon>
        <taxon>Actinomycetes</taxon>
        <taxon>Pseudonocardiales</taxon>
        <taxon>Pseudonocardiaceae</taxon>
        <taxon>Actinokineospora</taxon>
    </lineage>
</organism>
<evidence type="ECO:0000256" key="2">
    <source>
        <dbReference type="ARBA" id="ARBA00023125"/>
    </source>
</evidence>
<protein>
    <submittedName>
        <fullName evidence="5">Transcriptional regulator, LuxR family</fullName>
    </submittedName>
</protein>
<dbReference type="EMBL" id="AYXG01000148">
    <property type="protein sequence ID" value="EWC60644.1"/>
    <property type="molecule type" value="Genomic_DNA"/>
</dbReference>
<comment type="caution">
    <text evidence="5">The sequence shown here is derived from an EMBL/GenBank/DDBJ whole genome shotgun (WGS) entry which is preliminary data.</text>
</comment>
<dbReference type="SUPFAM" id="SSF46894">
    <property type="entry name" value="C-terminal effector domain of the bipartite response regulators"/>
    <property type="match status" value="1"/>
</dbReference>
<dbReference type="Pfam" id="PF00196">
    <property type="entry name" value="GerE"/>
    <property type="match status" value="1"/>
</dbReference>
<dbReference type="Gene3D" id="3.30.565.10">
    <property type="entry name" value="Histidine kinase-like ATPase, C-terminal domain"/>
    <property type="match status" value="1"/>
</dbReference>
<dbReference type="STRING" id="909613.UO65_4068"/>